<accession>A0A829BKR3</accession>
<comment type="caution">
    <text evidence="1">The sequence shown here is derived from an EMBL/GenBank/DDBJ whole genome shotgun (WGS) entry which is preliminary data.</text>
</comment>
<reference evidence="1 2" key="1">
    <citation type="journal article" date="2013" name="Mol. Biol. Evol.">
        <title>Evolutionary and population genomics of the cavity causing bacteria Streptococcus mutans.</title>
        <authorList>
            <person name="Cornejo O.E."/>
            <person name="Lefebure T."/>
            <person name="Pavinski Bitar P.D."/>
            <person name="Lang P."/>
            <person name="Richards V.P."/>
            <person name="Eilertson K."/>
            <person name="Do T."/>
            <person name="Beighton D."/>
            <person name="Zeng L."/>
            <person name="Ahn S.J."/>
            <person name="Burne R.A."/>
            <person name="Siepel A."/>
            <person name="Bustamante C.D."/>
            <person name="Stanhope M.J."/>
        </authorList>
    </citation>
    <scope>NUCLEOTIDE SEQUENCE [LARGE SCALE GENOMIC DNA]</scope>
    <source>
        <strain evidence="1 2">SM6</strain>
    </source>
</reference>
<evidence type="ECO:0000313" key="1">
    <source>
        <dbReference type="EMBL" id="EMC23024.1"/>
    </source>
</evidence>
<evidence type="ECO:0000313" key="2">
    <source>
        <dbReference type="Proteomes" id="UP000011676"/>
    </source>
</evidence>
<proteinExistence type="predicted"/>
<name>A0A829BKR3_STRMG</name>
<dbReference type="Proteomes" id="UP000011676">
    <property type="component" value="Unassembled WGS sequence"/>
</dbReference>
<gene>
    <name evidence="1" type="ORF">SMU82_07391</name>
</gene>
<dbReference type="AlphaFoldDB" id="A0A829BKR3"/>
<sequence>MIFSENGLLLFLISDEYYYDVFIKKNAKKEAYKGFF</sequence>
<dbReference type="EMBL" id="AHSR01000035">
    <property type="protein sequence ID" value="EMC23024.1"/>
    <property type="molecule type" value="Genomic_DNA"/>
</dbReference>
<protein>
    <submittedName>
        <fullName evidence="1">Uncharacterized protein</fullName>
    </submittedName>
</protein>
<organism evidence="1 2">
    <name type="scientific">Streptococcus mutans SM6</name>
    <dbReference type="NCBI Taxonomy" id="857119"/>
    <lineage>
        <taxon>Bacteria</taxon>
        <taxon>Bacillati</taxon>
        <taxon>Bacillota</taxon>
        <taxon>Bacilli</taxon>
        <taxon>Lactobacillales</taxon>
        <taxon>Streptococcaceae</taxon>
        <taxon>Streptococcus</taxon>
    </lineage>
</organism>